<dbReference type="HOGENOM" id="CLU_029170_0_0_1"/>
<keyword evidence="2" id="KW-0479">Metal-binding</keyword>
<dbReference type="CDD" id="cd05266">
    <property type="entry name" value="SDR_a4"/>
    <property type="match status" value="1"/>
</dbReference>
<dbReference type="eggNOG" id="KOG0747">
    <property type="taxonomic scope" value="Eukaryota"/>
</dbReference>
<keyword evidence="6" id="KW-1185">Reference proteome</keyword>
<dbReference type="SUPFAM" id="SSF51735">
    <property type="entry name" value="NAD(P)-binding Rossmann-fold domains"/>
    <property type="match status" value="1"/>
</dbReference>
<evidence type="ECO:0000313" key="6">
    <source>
        <dbReference type="Proteomes" id="UP000019132"/>
    </source>
</evidence>
<protein>
    <recommendedName>
        <fullName evidence="7">NAD-dependent epimerase/dehydratase domain-containing protein</fullName>
    </recommendedName>
</protein>
<dbReference type="EnsemblProtists" id="PYU1_T010905">
    <property type="protein sequence ID" value="PYU1_T010905"/>
    <property type="gene ID" value="PYU1_G010882"/>
</dbReference>
<name>K3X106_GLOUD</name>
<organism evidence="5 6">
    <name type="scientific">Globisporangium ultimum (strain ATCC 200006 / CBS 805.95 / DAOM BR144)</name>
    <name type="common">Pythium ultimum</name>
    <dbReference type="NCBI Taxonomy" id="431595"/>
    <lineage>
        <taxon>Eukaryota</taxon>
        <taxon>Sar</taxon>
        <taxon>Stramenopiles</taxon>
        <taxon>Oomycota</taxon>
        <taxon>Peronosporomycetes</taxon>
        <taxon>Pythiales</taxon>
        <taxon>Pythiaceae</taxon>
        <taxon>Globisporangium</taxon>
    </lineage>
</organism>
<dbReference type="PANTHER" id="PTHR43574">
    <property type="entry name" value="EPIMERASE-RELATED"/>
    <property type="match status" value="1"/>
</dbReference>
<proteinExistence type="inferred from homology"/>
<sequence>MSASSTSFATASADKKKLFVFGLGFSATRAALAFRAKGFEVAGTSRTQESAAQLAQQFPHVFHAAADNEERKRNVFVFDGTKWDPANDASVEQALAGVTHIIVSVPTGRADGQEDPVLYALREQLLAAVSGPLQWLAYLSTIGVYGETNGVAVDESAPVQSSVKRSQMRIIAEKQWLETGLPVHIFRIAGIYGPGRGTITKVRSGTATRIHISGRVFNRIHVDDIVNILLASAAKPNSGAIYNVCDDEPAPADQVTAYACELLNLPMVPSQTWEEAEATMSAMAKTFYAESKITKNDRIKNELGVKLIYPSYREGLLAQVMEEEANEEEAKQLLQNTFSLVGAASTQDTKKLVVLVNIGSLRPEPYLDLRQISFRLSRSLRLPVVPCSFRFSNRIDPSKLHGIAAKSFEMVLLEHLEQYKENPIEAVVLPLFFGNSSTLTEFLPEVLHKCWNKLASEPTRPPLTLRLGGCLVDMANPTDNRIAKILEEKIHELTADVPKNEDVSVIVLDHGTPNREVHDARELVGNQLRELLTNKVKLVGTACMERRDGSEYDFNDPLLEVALDHYKITSGVVIVAILFLSQGRHAGADGDIEEILIGVKQKHPNVDIRVTEPLGTHELLSEVLQDRYHQTISKTTPEYKLIANNQ</sequence>
<evidence type="ECO:0000256" key="4">
    <source>
        <dbReference type="ARBA" id="ARBA00023239"/>
    </source>
</evidence>
<reference evidence="6" key="1">
    <citation type="journal article" date="2010" name="Genome Biol.">
        <title>Genome sequence of the necrotrophic plant pathogen Pythium ultimum reveals original pathogenicity mechanisms and effector repertoire.</title>
        <authorList>
            <person name="Levesque C.A."/>
            <person name="Brouwer H."/>
            <person name="Cano L."/>
            <person name="Hamilton J.P."/>
            <person name="Holt C."/>
            <person name="Huitema E."/>
            <person name="Raffaele S."/>
            <person name="Robideau G.P."/>
            <person name="Thines M."/>
            <person name="Win J."/>
            <person name="Zerillo M.M."/>
            <person name="Beakes G.W."/>
            <person name="Boore J.L."/>
            <person name="Busam D."/>
            <person name="Dumas B."/>
            <person name="Ferriera S."/>
            <person name="Fuerstenberg S.I."/>
            <person name="Gachon C.M."/>
            <person name="Gaulin E."/>
            <person name="Govers F."/>
            <person name="Grenville-Briggs L."/>
            <person name="Horner N."/>
            <person name="Hostetler J."/>
            <person name="Jiang R.H."/>
            <person name="Johnson J."/>
            <person name="Krajaejun T."/>
            <person name="Lin H."/>
            <person name="Meijer H.J."/>
            <person name="Moore B."/>
            <person name="Morris P."/>
            <person name="Phuntmart V."/>
            <person name="Puiu D."/>
            <person name="Shetty J."/>
            <person name="Stajich J.E."/>
            <person name="Tripathy S."/>
            <person name="Wawra S."/>
            <person name="van West P."/>
            <person name="Whitty B.R."/>
            <person name="Coutinho P.M."/>
            <person name="Henrissat B."/>
            <person name="Martin F."/>
            <person name="Thomas P.D."/>
            <person name="Tyler B.M."/>
            <person name="De Vries R.P."/>
            <person name="Kamoun S."/>
            <person name="Yandell M."/>
            <person name="Tisserat N."/>
            <person name="Buell C.R."/>
        </authorList>
    </citation>
    <scope>NUCLEOTIDE SEQUENCE</scope>
    <source>
        <strain evidence="6">DAOM:BR144</strain>
    </source>
</reference>
<evidence type="ECO:0000256" key="3">
    <source>
        <dbReference type="ARBA" id="ARBA00023027"/>
    </source>
</evidence>
<dbReference type="Proteomes" id="UP000019132">
    <property type="component" value="Unassembled WGS sequence"/>
</dbReference>
<dbReference type="SUPFAM" id="SSF53800">
    <property type="entry name" value="Chelatase"/>
    <property type="match status" value="1"/>
</dbReference>
<dbReference type="Gene3D" id="3.40.50.1400">
    <property type="match status" value="2"/>
</dbReference>
<reference evidence="5" key="3">
    <citation type="submission" date="2015-02" db="UniProtKB">
        <authorList>
            <consortium name="EnsemblProtists"/>
        </authorList>
    </citation>
    <scope>IDENTIFICATION</scope>
    <source>
        <strain evidence="5">DAOM BR144</strain>
    </source>
</reference>
<keyword evidence="4" id="KW-0456">Lyase</keyword>
<dbReference type="GO" id="GO:0016829">
    <property type="term" value="F:lyase activity"/>
    <property type="evidence" value="ECO:0007669"/>
    <property type="project" value="UniProtKB-KW"/>
</dbReference>
<dbReference type="VEuPathDB" id="FungiDB:PYU1_G010882"/>
<dbReference type="InterPro" id="IPR002762">
    <property type="entry name" value="CbiX-like"/>
</dbReference>
<dbReference type="EMBL" id="GL376590">
    <property type="status" value="NOT_ANNOTATED_CDS"/>
    <property type="molecule type" value="Genomic_DNA"/>
</dbReference>
<comment type="similarity">
    <text evidence="1">Belongs to the NAD(P)-dependent epimerase/dehydratase family.</text>
</comment>
<dbReference type="InterPro" id="IPR036291">
    <property type="entry name" value="NAD(P)-bd_dom_sf"/>
</dbReference>
<dbReference type="Pfam" id="PF01903">
    <property type="entry name" value="CbiX"/>
    <property type="match status" value="1"/>
</dbReference>
<dbReference type="STRING" id="431595.K3X106"/>
<evidence type="ECO:0000313" key="5">
    <source>
        <dbReference type="EnsemblProtists" id="PYU1_T010905"/>
    </source>
</evidence>
<evidence type="ECO:0000256" key="1">
    <source>
        <dbReference type="ARBA" id="ARBA00007637"/>
    </source>
</evidence>
<evidence type="ECO:0000256" key="2">
    <source>
        <dbReference type="ARBA" id="ARBA00022723"/>
    </source>
</evidence>
<reference evidence="6" key="2">
    <citation type="submission" date="2010-04" db="EMBL/GenBank/DDBJ databases">
        <authorList>
            <person name="Buell R."/>
            <person name="Hamilton J."/>
            <person name="Hostetler J."/>
        </authorList>
    </citation>
    <scope>NUCLEOTIDE SEQUENCE [LARGE SCALE GENOMIC DNA]</scope>
    <source>
        <strain evidence="6">DAOM:BR144</strain>
    </source>
</reference>
<accession>K3X106</accession>
<dbReference type="AlphaFoldDB" id="K3X106"/>
<keyword evidence="3" id="KW-0520">NAD</keyword>
<dbReference type="Gene3D" id="3.40.50.720">
    <property type="entry name" value="NAD(P)-binding Rossmann-like Domain"/>
    <property type="match status" value="1"/>
</dbReference>
<evidence type="ECO:0008006" key="7">
    <source>
        <dbReference type="Google" id="ProtNLM"/>
    </source>
</evidence>
<dbReference type="InParanoid" id="K3X106"/>
<dbReference type="OMA" id="RKFNRIH"/>
<dbReference type="GO" id="GO:0046872">
    <property type="term" value="F:metal ion binding"/>
    <property type="evidence" value="ECO:0007669"/>
    <property type="project" value="UniProtKB-KW"/>
</dbReference>